<accession>A0ABQ0E264</accession>
<reference evidence="1 2" key="1">
    <citation type="journal article" date="2025" name="Int. J. Syst. Evol. Microbiol.">
        <title>Desulfovibrio falkowii sp. nov., Porphyromonas miyakawae sp. nov., Mediterraneibacter flintii sp. nov. and Owariibacterium komagatae gen. nov., sp. nov., isolated from human faeces.</title>
        <authorList>
            <person name="Hamaguchi T."/>
            <person name="Ohara M."/>
            <person name="Hisatomi A."/>
            <person name="Sekiguchi K."/>
            <person name="Takeda J.I."/>
            <person name="Ueyama J."/>
            <person name="Ito M."/>
            <person name="Nishiwaki H."/>
            <person name="Ogi T."/>
            <person name="Hirayama M."/>
            <person name="Ohkuma M."/>
            <person name="Sakamoto M."/>
            <person name="Ohno K."/>
        </authorList>
    </citation>
    <scope>NUCLEOTIDE SEQUENCE [LARGE SCALE GENOMIC DNA]</scope>
    <source>
        <strain evidence="1 2">13CB11C</strain>
    </source>
</reference>
<proteinExistence type="predicted"/>
<sequence>MNSGSIKDRVLIDDKPKETKGKHFRDWELDLIVGPNNQVAMVTLVRGIR</sequence>
<gene>
    <name evidence="1" type="ORF">Tsumi_08870</name>
</gene>
<dbReference type="EMBL" id="BAAFSF010000001">
    <property type="protein sequence ID" value="GAB1251783.1"/>
    <property type="molecule type" value="Genomic_DNA"/>
</dbReference>
<keyword evidence="2" id="KW-1185">Reference proteome</keyword>
<organism evidence="1 2">
    <name type="scientific">Porphyromonas miyakawae</name>
    <dbReference type="NCBI Taxonomy" id="3137470"/>
    <lineage>
        <taxon>Bacteria</taxon>
        <taxon>Pseudomonadati</taxon>
        <taxon>Bacteroidota</taxon>
        <taxon>Bacteroidia</taxon>
        <taxon>Bacteroidales</taxon>
        <taxon>Porphyromonadaceae</taxon>
        <taxon>Porphyromonas</taxon>
    </lineage>
</organism>
<evidence type="ECO:0000313" key="1">
    <source>
        <dbReference type="EMBL" id="GAB1251783.1"/>
    </source>
</evidence>
<dbReference type="Proteomes" id="UP001628220">
    <property type="component" value="Unassembled WGS sequence"/>
</dbReference>
<comment type="caution">
    <text evidence="1">The sequence shown here is derived from an EMBL/GenBank/DDBJ whole genome shotgun (WGS) entry which is preliminary data.</text>
</comment>
<evidence type="ECO:0000313" key="2">
    <source>
        <dbReference type="Proteomes" id="UP001628220"/>
    </source>
</evidence>
<evidence type="ECO:0008006" key="3">
    <source>
        <dbReference type="Google" id="ProtNLM"/>
    </source>
</evidence>
<protein>
    <recommendedName>
        <fullName evidence="3">Transposase</fullName>
    </recommendedName>
</protein>
<name>A0ABQ0E264_9PORP</name>